<dbReference type="InterPro" id="IPR036388">
    <property type="entry name" value="WH-like_DNA-bd_sf"/>
</dbReference>
<protein>
    <submittedName>
        <fullName evidence="6">ECF-type sigma factor</fullName>
    </submittedName>
</protein>
<evidence type="ECO:0000313" key="6">
    <source>
        <dbReference type="EMBL" id="MCS5717758.1"/>
    </source>
</evidence>
<comment type="caution">
    <text evidence="6">The sequence shown here is derived from an EMBL/GenBank/DDBJ whole genome shotgun (WGS) entry which is preliminary data.</text>
</comment>
<organism evidence="6 7">
    <name type="scientific">Herbiconiux aconitum</name>
    <dbReference type="NCBI Taxonomy" id="2970913"/>
    <lineage>
        <taxon>Bacteria</taxon>
        <taxon>Bacillati</taxon>
        <taxon>Actinomycetota</taxon>
        <taxon>Actinomycetes</taxon>
        <taxon>Micrococcales</taxon>
        <taxon>Microbacteriaceae</taxon>
        <taxon>Herbiconiux</taxon>
    </lineage>
</organism>
<evidence type="ECO:0000256" key="4">
    <source>
        <dbReference type="ARBA" id="ARBA00023163"/>
    </source>
</evidence>
<dbReference type="Gene3D" id="1.10.10.10">
    <property type="entry name" value="Winged helix-like DNA-binding domain superfamily/Winged helix DNA-binding domain"/>
    <property type="match status" value="1"/>
</dbReference>
<proteinExistence type="inferred from homology"/>
<keyword evidence="2" id="KW-0805">Transcription regulation</keyword>
<keyword evidence="4" id="KW-0804">Transcription</keyword>
<sequence>MLADRLRLDLSGAETTSGVSAELLDVRASVQALPDGQRELVMLIHWEGFTLPEAARIVGIRESTARGRYQRARITLHAHLRPQGADAQL</sequence>
<dbReference type="InterPro" id="IPR013324">
    <property type="entry name" value="RNA_pol_sigma_r3/r4-like"/>
</dbReference>
<evidence type="ECO:0000256" key="3">
    <source>
        <dbReference type="ARBA" id="ARBA00023082"/>
    </source>
</evidence>
<reference evidence="6" key="1">
    <citation type="submission" date="2022-08" db="EMBL/GenBank/DDBJ databases">
        <authorList>
            <person name="Deng Y."/>
            <person name="Han X.-F."/>
            <person name="Zhang Y.-Q."/>
        </authorList>
    </citation>
    <scope>NUCLEOTIDE SEQUENCE</scope>
    <source>
        <strain evidence="6">CPCC 205763</strain>
    </source>
</reference>
<evidence type="ECO:0000256" key="1">
    <source>
        <dbReference type="ARBA" id="ARBA00010641"/>
    </source>
</evidence>
<comment type="similarity">
    <text evidence="1">Belongs to the sigma-70 factor family. ECF subfamily.</text>
</comment>
<dbReference type="SUPFAM" id="SSF88659">
    <property type="entry name" value="Sigma3 and sigma4 domains of RNA polymerase sigma factors"/>
    <property type="match status" value="1"/>
</dbReference>
<evidence type="ECO:0000313" key="7">
    <source>
        <dbReference type="Proteomes" id="UP001165584"/>
    </source>
</evidence>
<dbReference type="Proteomes" id="UP001165584">
    <property type="component" value="Unassembled WGS sequence"/>
</dbReference>
<dbReference type="InterPro" id="IPR013249">
    <property type="entry name" value="RNA_pol_sigma70_r4_t2"/>
</dbReference>
<evidence type="ECO:0000256" key="2">
    <source>
        <dbReference type="ARBA" id="ARBA00023015"/>
    </source>
</evidence>
<name>A0ABT2GNL0_9MICO</name>
<keyword evidence="7" id="KW-1185">Reference proteome</keyword>
<feature type="domain" description="RNA polymerase sigma factor 70 region 4 type 2" evidence="5">
    <location>
        <begin position="25"/>
        <end position="75"/>
    </location>
</feature>
<evidence type="ECO:0000259" key="5">
    <source>
        <dbReference type="Pfam" id="PF08281"/>
    </source>
</evidence>
<dbReference type="EMBL" id="JANLCM010000001">
    <property type="protein sequence ID" value="MCS5717758.1"/>
    <property type="molecule type" value="Genomic_DNA"/>
</dbReference>
<dbReference type="RefSeq" id="WP_259506283.1">
    <property type="nucleotide sequence ID" value="NZ_JANLCM010000001.1"/>
</dbReference>
<keyword evidence="3" id="KW-0731">Sigma factor</keyword>
<gene>
    <name evidence="6" type="ORF">N1027_06375</name>
</gene>
<dbReference type="Pfam" id="PF08281">
    <property type="entry name" value="Sigma70_r4_2"/>
    <property type="match status" value="1"/>
</dbReference>
<accession>A0ABT2GNL0</accession>